<sequence length="335" mass="38040">MSHPATPATPVANSPSSLSDVPYSHTPTQLSTPSMSYSSVGDNKLPFQTTYEEYEKFIHEIPSIASTINRNDQVPQQTGNISASPQTPMTSLSSITVPNPQAFASHLDAVTHLQTRLNYRFLELEAKLRFLRLLTAGTELTSSELVSLDADSEQLSIKIDNLEQQVQEMKKIGRILRKKIGKCFHQLEIRRCIEGKPILEEEINAMVEKTLEYKTFFEENGMEYGDNKSSEPISWAKQFIEENVFGVDLLETNLNRITSELDELEKTLLDLESTSQSITKQEEELDEEIGTLEREKMELEKQLSVLSTHKKTPQEQELIKQHRVLTQLVGIWESL</sequence>
<organism evidence="3 4">
    <name type="scientific">Pichia membranifaciens NRRL Y-2026</name>
    <dbReference type="NCBI Taxonomy" id="763406"/>
    <lineage>
        <taxon>Eukaryota</taxon>
        <taxon>Fungi</taxon>
        <taxon>Dikarya</taxon>
        <taxon>Ascomycota</taxon>
        <taxon>Saccharomycotina</taxon>
        <taxon>Pichiomycetes</taxon>
        <taxon>Pichiales</taxon>
        <taxon>Pichiaceae</taxon>
        <taxon>Pichia</taxon>
    </lineage>
</organism>
<proteinExistence type="predicted"/>
<gene>
    <name evidence="3" type="ORF">PICMEDRAFT_12243</name>
</gene>
<keyword evidence="1" id="KW-0175">Coiled coil</keyword>
<protein>
    <submittedName>
        <fullName evidence="3">Uncharacterized protein</fullName>
    </submittedName>
</protein>
<dbReference type="GeneID" id="30176588"/>
<accession>A0A1E3NI31</accession>
<keyword evidence="4" id="KW-1185">Reference proteome</keyword>
<feature type="coiled-coil region" evidence="1">
    <location>
        <begin position="145"/>
        <end position="179"/>
    </location>
</feature>
<dbReference type="RefSeq" id="XP_019016902.1">
    <property type="nucleotide sequence ID" value="XM_019159901.1"/>
</dbReference>
<evidence type="ECO:0000313" key="3">
    <source>
        <dbReference type="EMBL" id="ODQ45789.1"/>
    </source>
</evidence>
<feature type="compositionally biased region" description="Polar residues" evidence="2">
    <location>
        <begin position="11"/>
        <end position="40"/>
    </location>
</feature>
<feature type="region of interest" description="Disordered" evidence="2">
    <location>
        <begin position="1"/>
        <end position="40"/>
    </location>
</feature>
<dbReference type="OrthoDB" id="3997806at2759"/>
<feature type="coiled-coil region" evidence="1">
    <location>
        <begin position="247"/>
        <end position="309"/>
    </location>
</feature>
<dbReference type="AlphaFoldDB" id="A0A1E3NI31"/>
<dbReference type="Proteomes" id="UP000094455">
    <property type="component" value="Unassembled WGS sequence"/>
</dbReference>
<reference evidence="3 4" key="1">
    <citation type="journal article" date="2016" name="Proc. Natl. Acad. Sci. U.S.A.">
        <title>Comparative genomics of biotechnologically important yeasts.</title>
        <authorList>
            <person name="Riley R."/>
            <person name="Haridas S."/>
            <person name="Wolfe K.H."/>
            <person name="Lopes M.R."/>
            <person name="Hittinger C.T."/>
            <person name="Goeker M."/>
            <person name="Salamov A.A."/>
            <person name="Wisecaver J.H."/>
            <person name="Long T.M."/>
            <person name="Calvey C.H."/>
            <person name="Aerts A.L."/>
            <person name="Barry K.W."/>
            <person name="Choi C."/>
            <person name="Clum A."/>
            <person name="Coughlan A.Y."/>
            <person name="Deshpande S."/>
            <person name="Douglass A.P."/>
            <person name="Hanson S.J."/>
            <person name="Klenk H.-P."/>
            <person name="LaButti K.M."/>
            <person name="Lapidus A."/>
            <person name="Lindquist E.A."/>
            <person name="Lipzen A.M."/>
            <person name="Meier-Kolthoff J.P."/>
            <person name="Ohm R.A."/>
            <person name="Otillar R.P."/>
            <person name="Pangilinan J.L."/>
            <person name="Peng Y."/>
            <person name="Rokas A."/>
            <person name="Rosa C.A."/>
            <person name="Scheuner C."/>
            <person name="Sibirny A.A."/>
            <person name="Slot J.C."/>
            <person name="Stielow J.B."/>
            <person name="Sun H."/>
            <person name="Kurtzman C.P."/>
            <person name="Blackwell M."/>
            <person name="Grigoriev I.V."/>
            <person name="Jeffries T.W."/>
        </authorList>
    </citation>
    <scope>NUCLEOTIDE SEQUENCE [LARGE SCALE GENOMIC DNA]</scope>
    <source>
        <strain evidence="3 4">NRRL Y-2026</strain>
    </source>
</reference>
<evidence type="ECO:0000256" key="2">
    <source>
        <dbReference type="SAM" id="MobiDB-lite"/>
    </source>
</evidence>
<evidence type="ECO:0000313" key="4">
    <source>
        <dbReference type="Proteomes" id="UP000094455"/>
    </source>
</evidence>
<dbReference type="EMBL" id="KV454004">
    <property type="protein sequence ID" value="ODQ45789.1"/>
    <property type="molecule type" value="Genomic_DNA"/>
</dbReference>
<evidence type="ECO:0000256" key="1">
    <source>
        <dbReference type="SAM" id="Coils"/>
    </source>
</evidence>
<name>A0A1E3NI31_9ASCO</name>